<proteinExistence type="inferred from homology"/>
<evidence type="ECO:0008006" key="12">
    <source>
        <dbReference type="Google" id="ProtNLM"/>
    </source>
</evidence>
<dbReference type="GO" id="GO:0005886">
    <property type="term" value="C:plasma membrane"/>
    <property type="evidence" value="ECO:0007669"/>
    <property type="project" value="TreeGrafter"/>
</dbReference>
<feature type="transmembrane region" description="Helical" evidence="9">
    <location>
        <begin position="154"/>
        <end position="179"/>
    </location>
</feature>
<comment type="subcellular location">
    <subcellularLocation>
        <location evidence="1">Membrane</location>
        <topology evidence="1">Multi-pass membrane protein</topology>
    </subcellularLocation>
</comment>
<dbReference type="AlphaFoldDB" id="A0A3E2H813"/>
<dbReference type="Pfam" id="PF02133">
    <property type="entry name" value="Transp_cyt_pur"/>
    <property type="match status" value="1"/>
</dbReference>
<reference evidence="10 11" key="1">
    <citation type="submission" date="2018-05" db="EMBL/GenBank/DDBJ databases">
        <title>Draft genome sequence of Scytalidium lignicola DSM 105466, a ubiquitous saprotrophic fungus.</title>
        <authorList>
            <person name="Buettner E."/>
            <person name="Gebauer A.M."/>
            <person name="Hofrichter M."/>
            <person name="Liers C."/>
            <person name="Kellner H."/>
        </authorList>
    </citation>
    <scope>NUCLEOTIDE SEQUENCE [LARGE SCALE GENOMIC DNA]</scope>
    <source>
        <strain evidence="10 11">DSM 105466</strain>
    </source>
</reference>
<feature type="compositionally biased region" description="Basic and acidic residues" evidence="8">
    <location>
        <begin position="1"/>
        <end position="12"/>
    </location>
</feature>
<feature type="transmembrane region" description="Helical" evidence="9">
    <location>
        <begin position="253"/>
        <end position="275"/>
    </location>
</feature>
<feature type="transmembrane region" description="Helical" evidence="9">
    <location>
        <begin position="105"/>
        <end position="133"/>
    </location>
</feature>
<dbReference type="InterPro" id="IPR026030">
    <property type="entry name" value="Pur-cyt_permease_Fcy2/21/22"/>
</dbReference>
<keyword evidence="11" id="KW-1185">Reference proteome</keyword>
<dbReference type="GO" id="GO:0022857">
    <property type="term" value="F:transmembrane transporter activity"/>
    <property type="evidence" value="ECO:0007669"/>
    <property type="project" value="InterPro"/>
</dbReference>
<dbReference type="PANTHER" id="PTHR31806">
    <property type="entry name" value="PURINE-CYTOSINE PERMEASE FCY2-RELATED"/>
    <property type="match status" value="1"/>
</dbReference>
<dbReference type="OMA" id="WTVIHIT"/>
<evidence type="ECO:0000256" key="3">
    <source>
        <dbReference type="ARBA" id="ARBA00022448"/>
    </source>
</evidence>
<feature type="non-terminal residue" evidence="10">
    <location>
        <position position="1"/>
    </location>
</feature>
<gene>
    <name evidence="10" type="ORF">B7463_g6812</name>
</gene>
<feature type="transmembrane region" description="Helical" evidence="9">
    <location>
        <begin position="185"/>
        <end position="207"/>
    </location>
</feature>
<name>A0A3E2H813_SCYLI</name>
<keyword evidence="4" id="KW-0597">Phosphoprotein</keyword>
<feature type="region of interest" description="Disordered" evidence="8">
    <location>
        <begin position="1"/>
        <end position="20"/>
    </location>
</feature>
<feature type="transmembrane region" description="Helical" evidence="9">
    <location>
        <begin position="79"/>
        <end position="99"/>
    </location>
</feature>
<feature type="transmembrane region" description="Helical" evidence="9">
    <location>
        <begin position="455"/>
        <end position="479"/>
    </location>
</feature>
<evidence type="ECO:0000256" key="6">
    <source>
        <dbReference type="ARBA" id="ARBA00022989"/>
    </source>
</evidence>
<keyword evidence="5 9" id="KW-0812">Transmembrane</keyword>
<evidence type="ECO:0000256" key="2">
    <source>
        <dbReference type="ARBA" id="ARBA00008974"/>
    </source>
</evidence>
<feature type="transmembrane region" description="Helical" evidence="9">
    <location>
        <begin position="287"/>
        <end position="308"/>
    </location>
</feature>
<dbReference type="STRING" id="5539.A0A3E2H813"/>
<evidence type="ECO:0000313" key="10">
    <source>
        <dbReference type="EMBL" id="RFU29520.1"/>
    </source>
</evidence>
<feature type="transmembrane region" description="Helical" evidence="9">
    <location>
        <begin position="494"/>
        <end position="513"/>
    </location>
</feature>
<evidence type="ECO:0000313" key="11">
    <source>
        <dbReference type="Proteomes" id="UP000258309"/>
    </source>
</evidence>
<keyword evidence="7 9" id="KW-0472">Membrane</keyword>
<evidence type="ECO:0000256" key="4">
    <source>
        <dbReference type="ARBA" id="ARBA00022553"/>
    </source>
</evidence>
<feature type="transmembrane region" description="Helical" evidence="9">
    <location>
        <begin position="347"/>
        <end position="371"/>
    </location>
</feature>
<evidence type="ECO:0000256" key="9">
    <source>
        <dbReference type="SAM" id="Phobius"/>
    </source>
</evidence>
<dbReference type="Proteomes" id="UP000258309">
    <property type="component" value="Unassembled WGS sequence"/>
</dbReference>
<evidence type="ECO:0000256" key="1">
    <source>
        <dbReference type="ARBA" id="ARBA00004141"/>
    </source>
</evidence>
<dbReference type="InterPro" id="IPR001248">
    <property type="entry name" value="Pur-cyt_permease"/>
</dbReference>
<organism evidence="10 11">
    <name type="scientific">Scytalidium lignicola</name>
    <name type="common">Hyphomycete</name>
    <dbReference type="NCBI Taxonomy" id="5539"/>
    <lineage>
        <taxon>Eukaryota</taxon>
        <taxon>Fungi</taxon>
        <taxon>Dikarya</taxon>
        <taxon>Ascomycota</taxon>
        <taxon>Pezizomycotina</taxon>
        <taxon>Leotiomycetes</taxon>
        <taxon>Leotiomycetes incertae sedis</taxon>
        <taxon>Scytalidium</taxon>
    </lineage>
</organism>
<evidence type="ECO:0000256" key="7">
    <source>
        <dbReference type="ARBA" id="ARBA00023136"/>
    </source>
</evidence>
<dbReference type="PIRSF" id="PIRSF002744">
    <property type="entry name" value="Pur-cyt_permease"/>
    <property type="match status" value="1"/>
</dbReference>
<dbReference type="Gene3D" id="1.10.4160.10">
    <property type="entry name" value="Hydantoin permease"/>
    <property type="match status" value="1"/>
</dbReference>
<dbReference type="PANTHER" id="PTHR31806:SF1">
    <property type="entry name" value="PURINE-CYTOSINE PERMEASE FCY2-RELATED"/>
    <property type="match status" value="1"/>
</dbReference>
<dbReference type="OrthoDB" id="5428495at2759"/>
<evidence type="ECO:0000256" key="8">
    <source>
        <dbReference type="SAM" id="MobiDB-lite"/>
    </source>
</evidence>
<feature type="non-terminal residue" evidence="10">
    <location>
        <position position="520"/>
    </location>
</feature>
<feature type="transmembrane region" description="Helical" evidence="9">
    <location>
        <begin position="383"/>
        <end position="400"/>
    </location>
</feature>
<keyword evidence="6 9" id="KW-1133">Transmembrane helix</keyword>
<dbReference type="FunFam" id="1.10.4160.10:FF:000002">
    <property type="entry name" value="Purine-cytosine permease fcyB"/>
    <property type="match status" value="1"/>
</dbReference>
<dbReference type="GO" id="GO:0015851">
    <property type="term" value="P:nucleobase transport"/>
    <property type="evidence" value="ECO:0007669"/>
    <property type="project" value="UniProtKB-ARBA"/>
</dbReference>
<feature type="transmembrane region" description="Helical" evidence="9">
    <location>
        <begin position="412"/>
        <end position="434"/>
    </location>
</feature>
<comment type="caution">
    <text evidence="10">The sequence shown here is derived from an EMBL/GenBank/DDBJ whole genome shotgun (WGS) entry which is preliminary data.</text>
</comment>
<protein>
    <recommendedName>
        <fullName evidence="12">Purine-cytosine permease</fullName>
    </recommendedName>
</protein>
<evidence type="ECO:0000256" key="5">
    <source>
        <dbReference type="ARBA" id="ARBA00022692"/>
    </source>
</evidence>
<feature type="transmembrane region" description="Helical" evidence="9">
    <location>
        <begin position="216"/>
        <end position="233"/>
    </location>
</feature>
<sequence>MADYIRDAEKGSPSETSIDGKNFAHSTIQYDTSNGEANSFPILSWSQKVRRWIRTAGAEEGGIERVPVEQRTNQHPSSIFMIFMSANVCVPTLAFGTLGPGLFGLGWWDSFLCLVFFNLIGSIPPALMATLGPKLGMRTMVIPRYSFGWYPSKLTAAVNLLSQIGWSMVNTIAGAVILYDVGNTKLPLSICVLLIVLVAMAIGMFGYQQVHQLERYIWVVITICFAIVAGFGAKHFVNVPMGSGPSETSSVLSFGTTIIGFQISWAAIAADYGVYMREDRKPQTVFWWTYAGLFIGQFFVEALGVALMTSVQGSDIFQAAYDRAGVGGLTGQIFQGYSSGVVGFGKFIQVLLSFSVIGAVTLNIYSVGLNVQAIGLGLPKIPRLMWSLTGGVICLAASMAGRDHLASVMENFLNVIAYWLTPFLAIMFLEHIIFRRGYKYDITAWDDPRKLPYGYAAFFTFIVGTVLAILCMSQTWWVGPIALKVGNPPFGTDISWELALGATILMYVPLRWLERKKWGF</sequence>
<keyword evidence="3" id="KW-0813">Transport</keyword>
<comment type="similarity">
    <text evidence="2">Belongs to the purine-cytosine permease (2.A.39) family.</text>
</comment>
<accession>A0A3E2H813</accession>
<dbReference type="EMBL" id="NCSJ02000126">
    <property type="protein sequence ID" value="RFU29520.1"/>
    <property type="molecule type" value="Genomic_DNA"/>
</dbReference>